<organism evidence="3 4">
    <name type="scientific">Streptomyces corynorhini</name>
    <dbReference type="NCBI Taxonomy" id="2282652"/>
    <lineage>
        <taxon>Bacteria</taxon>
        <taxon>Bacillati</taxon>
        <taxon>Actinomycetota</taxon>
        <taxon>Actinomycetes</taxon>
        <taxon>Kitasatosporales</taxon>
        <taxon>Streptomycetaceae</taxon>
        <taxon>Streptomyces</taxon>
    </lineage>
</organism>
<feature type="compositionally biased region" description="Low complexity" evidence="1">
    <location>
        <begin position="155"/>
        <end position="226"/>
    </location>
</feature>
<keyword evidence="2" id="KW-1133">Transmembrane helix</keyword>
<keyword evidence="4" id="KW-1185">Reference proteome</keyword>
<dbReference type="Proteomes" id="UP000253741">
    <property type="component" value="Unassembled WGS sequence"/>
</dbReference>
<name>A0A370B6H8_9ACTN</name>
<evidence type="ECO:0000256" key="2">
    <source>
        <dbReference type="SAM" id="Phobius"/>
    </source>
</evidence>
<feature type="region of interest" description="Disordered" evidence="1">
    <location>
        <begin position="100"/>
        <end position="267"/>
    </location>
</feature>
<gene>
    <name evidence="3" type="ORF">DVH02_22290</name>
</gene>
<dbReference type="EMBL" id="QQNA01000183">
    <property type="protein sequence ID" value="RDG35989.1"/>
    <property type="molecule type" value="Genomic_DNA"/>
</dbReference>
<feature type="compositionally biased region" description="Low complexity" evidence="1">
    <location>
        <begin position="125"/>
        <end position="146"/>
    </location>
</feature>
<comment type="caution">
    <text evidence="3">The sequence shown here is derived from an EMBL/GenBank/DDBJ whole genome shotgun (WGS) entry which is preliminary data.</text>
</comment>
<sequence>MDYCQPCRRHLNGALTCAGCGAPADVPPPVRAPETTVAYELTPPARETAHGPRRGRDAAPRPTGPSRRRGKRGRGRGIVIGTLGVALVAGALSLAGLAAESRGSDRASSVREDSVVDLDGGPGRTDGPATPDAPGPASGTGSASPSDPGPGAGGAATAPGGAGAARTPATPEASGPAAGAPATGAGAGAATDGDDPGAGPDHAPGAPATASTAPHTPDPGDGTAPGTTGGAGAGGTPAASPPPEHAPTPTPTPPPTPAPEPSTTCTPILWFCL</sequence>
<feature type="compositionally biased region" description="Pro residues" evidence="1">
    <location>
        <begin position="239"/>
        <end position="260"/>
    </location>
</feature>
<feature type="transmembrane region" description="Helical" evidence="2">
    <location>
        <begin position="77"/>
        <end position="99"/>
    </location>
</feature>
<feature type="compositionally biased region" description="Basic and acidic residues" evidence="1">
    <location>
        <begin position="102"/>
        <end position="114"/>
    </location>
</feature>
<reference evidence="3 4" key="1">
    <citation type="submission" date="2018-07" db="EMBL/GenBank/DDBJ databases">
        <title>Streptomyces species from bats.</title>
        <authorList>
            <person name="Dunlap C."/>
        </authorList>
    </citation>
    <scope>NUCLEOTIDE SEQUENCE [LARGE SCALE GENOMIC DNA]</scope>
    <source>
        <strain evidence="3 4">AC230</strain>
    </source>
</reference>
<keyword evidence="2" id="KW-0472">Membrane</keyword>
<feature type="compositionally biased region" description="Basic and acidic residues" evidence="1">
    <location>
        <begin position="47"/>
        <end position="59"/>
    </location>
</feature>
<protein>
    <submittedName>
        <fullName evidence="3">Uncharacterized protein</fullName>
    </submittedName>
</protein>
<accession>A0A370B6H8</accession>
<feature type="region of interest" description="Disordered" evidence="1">
    <location>
        <begin position="37"/>
        <end position="76"/>
    </location>
</feature>
<evidence type="ECO:0000256" key="1">
    <source>
        <dbReference type="SAM" id="MobiDB-lite"/>
    </source>
</evidence>
<evidence type="ECO:0000313" key="4">
    <source>
        <dbReference type="Proteomes" id="UP000253741"/>
    </source>
</evidence>
<keyword evidence="2" id="KW-0812">Transmembrane</keyword>
<dbReference type="AlphaFoldDB" id="A0A370B6H8"/>
<feature type="compositionally biased region" description="Basic residues" evidence="1">
    <location>
        <begin position="66"/>
        <end position="75"/>
    </location>
</feature>
<proteinExistence type="predicted"/>
<dbReference type="RefSeq" id="WP_114625598.1">
    <property type="nucleotide sequence ID" value="NZ_QQNA01000183.1"/>
</dbReference>
<evidence type="ECO:0000313" key="3">
    <source>
        <dbReference type="EMBL" id="RDG35989.1"/>
    </source>
</evidence>